<name>A0AAD7J482_9AGAR</name>
<gene>
    <name evidence="1" type="ORF">B0H16DRAFT_1458121</name>
</gene>
<keyword evidence="2" id="KW-1185">Reference proteome</keyword>
<proteinExistence type="predicted"/>
<evidence type="ECO:0000313" key="1">
    <source>
        <dbReference type="EMBL" id="KAJ7756671.1"/>
    </source>
</evidence>
<accession>A0AAD7J482</accession>
<sequence length="326" mass="36238">MSLFTEVRGDASRPAVLQTKLQGLVMLYSEDVYHMNAAILALCLNTHVIAKLPTSRDGGHQKCENNQYHVSSLLCIHIQYHVFSLYAVTTASIIRRKEESSAQSARAKADETAARARLTAEKAAWKARNTTEATARGAFGAAAKLAGKEREKAREAAIKATLKDRERAFKDADKALREAVARFITDPAQYTPYRRCRTCPPAPSPDPIPSPSPYPYPYPHAAPPDRSTYVPTLNTTDILRTNYLWDFEVRNALGSFGARSLTYPRHVPLRIHAQLNPRAGVLSMSSAIIYEDPCVRGWGMIRERDGTKSNERGGTHHMMRAIAAFE</sequence>
<organism evidence="1 2">
    <name type="scientific">Mycena metata</name>
    <dbReference type="NCBI Taxonomy" id="1033252"/>
    <lineage>
        <taxon>Eukaryota</taxon>
        <taxon>Fungi</taxon>
        <taxon>Dikarya</taxon>
        <taxon>Basidiomycota</taxon>
        <taxon>Agaricomycotina</taxon>
        <taxon>Agaricomycetes</taxon>
        <taxon>Agaricomycetidae</taxon>
        <taxon>Agaricales</taxon>
        <taxon>Marasmiineae</taxon>
        <taxon>Mycenaceae</taxon>
        <taxon>Mycena</taxon>
    </lineage>
</organism>
<comment type="caution">
    <text evidence="1">The sequence shown here is derived from an EMBL/GenBank/DDBJ whole genome shotgun (WGS) entry which is preliminary data.</text>
</comment>
<evidence type="ECO:0000313" key="2">
    <source>
        <dbReference type="Proteomes" id="UP001215598"/>
    </source>
</evidence>
<dbReference type="AlphaFoldDB" id="A0AAD7J482"/>
<dbReference type="EMBL" id="JARKIB010000046">
    <property type="protein sequence ID" value="KAJ7756671.1"/>
    <property type="molecule type" value="Genomic_DNA"/>
</dbReference>
<protein>
    <submittedName>
        <fullName evidence="1">Uncharacterized protein</fullName>
    </submittedName>
</protein>
<dbReference type="Proteomes" id="UP001215598">
    <property type="component" value="Unassembled WGS sequence"/>
</dbReference>
<reference evidence="1" key="1">
    <citation type="submission" date="2023-03" db="EMBL/GenBank/DDBJ databases">
        <title>Massive genome expansion in bonnet fungi (Mycena s.s.) driven by repeated elements and novel gene families across ecological guilds.</title>
        <authorList>
            <consortium name="Lawrence Berkeley National Laboratory"/>
            <person name="Harder C.B."/>
            <person name="Miyauchi S."/>
            <person name="Viragh M."/>
            <person name="Kuo A."/>
            <person name="Thoen E."/>
            <person name="Andreopoulos B."/>
            <person name="Lu D."/>
            <person name="Skrede I."/>
            <person name="Drula E."/>
            <person name="Henrissat B."/>
            <person name="Morin E."/>
            <person name="Kohler A."/>
            <person name="Barry K."/>
            <person name="LaButti K."/>
            <person name="Morin E."/>
            <person name="Salamov A."/>
            <person name="Lipzen A."/>
            <person name="Mereny Z."/>
            <person name="Hegedus B."/>
            <person name="Baldrian P."/>
            <person name="Stursova M."/>
            <person name="Weitz H."/>
            <person name="Taylor A."/>
            <person name="Grigoriev I.V."/>
            <person name="Nagy L.G."/>
            <person name="Martin F."/>
            <person name="Kauserud H."/>
        </authorList>
    </citation>
    <scope>NUCLEOTIDE SEQUENCE</scope>
    <source>
        <strain evidence="1">CBHHK182m</strain>
    </source>
</reference>